<dbReference type="AlphaFoldDB" id="Q5J3W2"/>
<accession>Q5J3W2</accession>
<organism evidence="1 2">
    <name type="scientific">Salmonella choleraesuis (strain SC-B67)</name>
    <dbReference type="NCBI Taxonomy" id="321314"/>
    <lineage>
        <taxon>Bacteria</taxon>
        <taxon>Pseudomonadati</taxon>
        <taxon>Pseudomonadota</taxon>
        <taxon>Gammaproteobacteria</taxon>
        <taxon>Enterobacterales</taxon>
        <taxon>Enterobacteriaceae</taxon>
        <taxon>Salmonella</taxon>
    </lineage>
</organism>
<dbReference type="HOGENOM" id="CLU_2860979_0_0_6"/>
<sequence>MRGVVKWGRNRSPLRRLLMKSAILWRISRRFSWAVTTSYRAAETGDTGQAVEAACQPARKPLAG</sequence>
<dbReference type="KEGG" id="sec:SCH_123"/>
<protein>
    <submittedName>
        <fullName evidence="1">YcjB</fullName>
    </submittedName>
</protein>
<dbReference type="Proteomes" id="UP000000538">
    <property type="component" value="Plasmid pSC138"/>
</dbReference>
<proteinExistence type="predicted"/>
<gene>
    <name evidence="1" type="primary">ycgB</name>
    <name evidence="1" type="ordered locus">SCH_123</name>
</gene>
<evidence type="ECO:0000313" key="2">
    <source>
        <dbReference type="Proteomes" id="UP000000538"/>
    </source>
</evidence>
<evidence type="ECO:0000313" key="1">
    <source>
        <dbReference type="EMBL" id="AAS76403.1"/>
    </source>
</evidence>
<keyword evidence="1" id="KW-0614">Plasmid</keyword>
<name>Q5J3W2_SALCH</name>
<dbReference type="EMBL" id="AY509004">
    <property type="protein sequence ID" value="AAS76403.1"/>
    <property type="molecule type" value="Genomic_DNA"/>
</dbReference>
<reference evidence="1 2" key="1">
    <citation type="journal article" date="2005" name="Nucleic Acids Res.">
        <title>The genome sequence of Salmonella enterica serovar Choleraesuis, a highly invasive and resistant zoonotic pathogen.</title>
        <authorList>
            <person name="Chiu C.H."/>
            <person name="Tang P."/>
            <person name="Chu C."/>
            <person name="Hu S."/>
            <person name="Bao Q."/>
            <person name="Yu J."/>
            <person name="Chou Y.Y."/>
            <person name="Wang H.S."/>
            <person name="Lee Y.S."/>
        </authorList>
    </citation>
    <scope>NUCLEOTIDE SEQUENCE [LARGE SCALE GENOMIC DNA]</scope>
    <source>
        <strain evidence="2">SC-B67</strain>
        <plasmid evidence="2">Plasmid pSC138</plasmid>
    </source>
</reference>
<geneLocation type="plasmid" evidence="1 2">
    <name>pSC138</name>
</geneLocation>